<gene>
    <name evidence="2" type="ORF">JOF53_007544</name>
</gene>
<proteinExistence type="predicted"/>
<comment type="caution">
    <text evidence="2">The sequence shown here is derived from an EMBL/GenBank/DDBJ whole genome shotgun (WGS) entry which is preliminary data.</text>
</comment>
<dbReference type="Proteomes" id="UP001519363">
    <property type="component" value="Unassembled WGS sequence"/>
</dbReference>
<dbReference type="EMBL" id="JAGIOO010000001">
    <property type="protein sequence ID" value="MBP2478672.1"/>
    <property type="molecule type" value="Genomic_DNA"/>
</dbReference>
<evidence type="ECO:0000259" key="1">
    <source>
        <dbReference type="Pfam" id="PF19834"/>
    </source>
</evidence>
<keyword evidence="3" id="KW-1185">Reference proteome</keyword>
<sequence>MHAEELFAALPGEWRFDRVITGQGTAAGTAVFRPGGTDELHYREDGTLTLDTGYTGAAYREYRYVLAGEELRVCFPDGRLMHALRPAGQDPEATDTHLCGADVYTGHYALDGPDTLRISYDVRGPKKDFTISTVLHRVIPG</sequence>
<reference evidence="2 3" key="1">
    <citation type="submission" date="2021-03" db="EMBL/GenBank/DDBJ databases">
        <title>Sequencing the genomes of 1000 actinobacteria strains.</title>
        <authorList>
            <person name="Klenk H.-P."/>
        </authorList>
    </citation>
    <scope>NUCLEOTIDE SEQUENCE [LARGE SCALE GENOMIC DNA]</scope>
    <source>
        <strain evidence="2 3">DSM 44580</strain>
    </source>
</reference>
<evidence type="ECO:0000313" key="2">
    <source>
        <dbReference type="EMBL" id="MBP2478672.1"/>
    </source>
</evidence>
<evidence type="ECO:0000313" key="3">
    <source>
        <dbReference type="Proteomes" id="UP001519363"/>
    </source>
</evidence>
<dbReference type="RefSeq" id="WP_086789284.1">
    <property type="nucleotide sequence ID" value="NZ_JAGIOO010000001.1"/>
</dbReference>
<protein>
    <recommendedName>
        <fullName evidence="1">DUF6314 domain-containing protein</fullName>
    </recommendedName>
</protein>
<name>A0ABS5AQ25_9PSEU</name>
<dbReference type="Pfam" id="PF19834">
    <property type="entry name" value="DUF6314"/>
    <property type="match status" value="1"/>
</dbReference>
<organism evidence="2 3">
    <name type="scientific">Crossiella equi</name>
    <dbReference type="NCBI Taxonomy" id="130796"/>
    <lineage>
        <taxon>Bacteria</taxon>
        <taxon>Bacillati</taxon>
        <taxon>Actinomycetota</taxon>
        <taxon>Actinomycetes</taxon>
        <taxon>Pseudonocardiales</taxon>
        <taxon>Pseudonocardiaceae</taxon>
        <taxon>Crossiella</taxon>
    </lineage>
</organism>
<dbReference type="InterPro" id="IPR045632">
    <property type="entry name" value="DUF6314"/>
</dbReference>
<accession>A0ABS5AQ25</accession>
<feature type="domain" description="DUF6314" evidence="1">
    <location>
        <begin position="10"/>
        <end position="137"/>
    </location>
</feature>